<evidence type="ECO:0000256" key="6">
    <source>
        <dbReference type="SAM" id="Phobius"/>
    </source>
</evidence>
<reference evidence="8 9" key="1">
    <citation type="submission" date="2017-09" db="EMBL/GenBank/DDBJ databases">
        <title>Depth-based differentiation of microbial function through sediment-hosted aquifers and enrichment of novel symbionts in the deep terrestrial subsurface.</title>
        <authorList>
            <person name="Probst A.J."/>
            <person name="Ladd B."/>
            <person name="Jarett J.K."/>
            <person name="Geller-Mcgrath D.E."/>
            <person name="Sieber C.M."/>
            <person name="Emerson J.B."/>
            <person name="Anantharaman K."/>
            <person name="Thomas B.C."/>
            <person name="Malmstrom R."/>
            <person name="Stieglmeier M."/>
            <person name="Klingl A."/>
            <person name="Woyke T."/>
            <person name="Ryan C.M."/>
            <person name="Banfield J.F."/>
        </authorList>
    </citation>
    <scope>NUCLEOTIDE SEQUENCE [LARGE SCALE GENOMIC DNA]</scope>
    <source>
        <strain evidence="8">CG22_combo_CG10-13_8_21_14_all_39_12</strain>
    </source>
</reference>
<dbReference type="Pfam" id="PF22694">
    <property type="entry name" value="CtpB_N-like"/>
    <property type="match status" value="1"/>
</dbReference>
<dbReference type="InterPro" id="IPR001478">
    <property type="entry name" value="PDZ"/>
</dbReference>
<evidence type="ECO:0000256" key="2">
    <source>
        <dbReference type="ARBA" id="ARBA00022670"/>
    </source>
</evidence>
<dbReference type="NCBIfam" id="TIGR00225">
    <property type="entry name" value="prc"/>
    <property type="match status" value="1"/>
</dbReference>
<dbReference type="GO" id="GO:0030288">
    <property type="term" value="C:outer membrane-bounded periplasmic space"/>
    <property type="evidence" value="ECO:0007669"/>
    <property type="project" value="TreeGrafter"/>
</dbReference>
<accession>A0A2H0BH28</accession>
<evidence type="ECO:0000256" key="3">
    <source>
        <dbReference type="ARBA" id="ARBA00022801"/>
    </source>
</evidence>
<protein>
    <recommendedName>
        <fullName evidence="7">PDZ domain-containing protein</fullName>
    </recommendedName>
</protein>
<dbReference type="PANTHER" id="PTHR32060">
    <property type="entry name" value="TAIL-SPECIFIC PROTEASE"/>
    <property type="match status" value="1"/>
</dbReference>
<dbReference type="CDD" id="cd07560">
    <property type="entry name" value="Peptidase_S41_CPP"/>
    <property type="match status" value="1"/>
</dbReference>
<evidence type="ECO:0000259" key="7">
    <source>
        <dbReference type="PROSITE" id="PS50106"/>
    </source>
</evidence>
<keyword evidence="2 5" id="KW-0645">Protease</keyword>
<dbReference type="InterPro" id="IPR005151">
    <property type="entry name" value="Tail-specific_protease"/>
</dbReference>
<dbReference type="Gene3D" id="3.90.226.10">
    <property type="entry name" value="2-enoyl-CoA Hydratase, Chain A, domain 1"/>
    <property type="match status" value="1"/>
</dbReference>
<dbReference type="GO" id="GO:0004175">
    <property type="term" value="F:endopeptidase activity"/>
    <property type="evidence" value="ECO:0007669"/>
    <property type="project" value="TreeGrafter"/>
</dbReference>
<sequence length="428" mass="46209">MYQTTSNNIKKKINTSTIHAKRKLFSIVLLVAVGAFALGYIAKEPSGVLGNGVSTIFTPINNVGSKNENLDMKPFWDVLDLLESRYLDANNISGQDIVDGAIRGMVQAAGDPYTSYYSPEENISFKDSLEGLYEGIGAQLGYKDDQLVIISPLDESPAQKAGVKAADYIIGVDGESTAGWTIEKAVQRIRGEAGSSVTLSLVRLGNSFDPFDVEIERSTIQLPAVRLSWVKDEEGNETNVAHIRVLRFGSDTVSTWDEVVRDAKFSGAKSIILDVRNNPGGLLSAAIYLGSDFFSDGVVVKRESRTDVEEFTVDHTCKLCDIPVVVLINEGSASASEILAGALQARGRAELVGVGSFGKGTVQEAVELEGGAGVHITVARWLLPNDQNIHGEGLTPDYVVETEDQTGPYSDSENVNDLQLLKAYELLK</sequence>
<dbReference type="FunFam" id="2.30.42.10:FF:000063">
    <property type="entry name" value="Peptidase, S41 family"/>
    <property type="match status" value="1"/>
</dbReference>
<dbReference type="Pfam" id="PF03572">
    <property type="entry name" value="Peptidase_S41"/>
    <property type="match status" value="1"/>
</dbReference>
<dbReference type="GO" id="GO:0007165">
    <property type="term" value="P:signal transduction"/>
    <property type="evidence" value="ECO:0007669"/>
    <property type="project" value="TreeGrafter"/>
</dbReference>
<dbReference type="Gene3D" id="2.30.42.10">
    <property type="match status" value="1"/>
</dbReference>
<keyword evidence="6" id="KW-0812">Transmembrane</keyword>
<dbReference type="SMART" id="SM00245">
    <property type="entry name" value="TSPc"/>
    <property type="match status" value="1"/>
</dbReference>
<dbReference type="Pfam" id="PF17820">
    <property type="entry name" value="PDZ_6"/>
    <property type="match status" value="1"/>
</dbReference>
<evidence type="ECO:0000256" key="1">
    <source>
        <dbReference type="ARBA" id="ARBA00009179"/>
    </source>
</evidence>
<keyword evidence="6" id="KW-0472">Membrane</keyword>
<dbReference type="SUPFAM" id="SSF50156">
    <property type="entry name" value="PDZ domain-like"/>
    <property type="match status" value="1"/>
</dbReference>
<organism evidence="8 9">
    <name type="scientific">candidate division WWE3 bacterium CG22_combo_CG10-13_8_21_14_all_39_12</name>
    <dbReference type="NCBI Taxonomy" id="1975094"/>
    <lineage>
        <taxon>Bacteria</taxon>
        <taxon>Katanobacteria</taxon>
    </lineage>
</organism>
<dbReference type="PANTHER" id="PTHR32060:SF30">
    <property type="entry name" value="CARBOXY-TERMINAL PROCESSING PROTEASE CTPA"/>
    <property type="match status" value="1"/>
</dbReference>
<comment type="similarity">
    <text evidence="1 5">Belongs to the peptidase S41A family.</text>
</comment>
<dbReference type="InterPro" id="IPR036034">
    <property type="entry name" value="PDZ_sf"/>
</dbReference>
<dbReference type="InterPro" id="IPR004447">
    <property type="entry name" value="Peptidase_S41A"/>
</dbReference>
<keyword evidence="3 5" id="KW-0378">Hydrolase</keyword>
<dbReference type="InterPro" id="IPR041489">
    <property type="entry name" value="PDZ_6"/>
</dbReference>
<comment type="caution">
    <text evidence="8">The sequence shown here is derived from an EMBL/GenBank/DDBJ whole genome shotgun (WGS) entry which is preliminary data.</text>
</comment>
<name>A0A2H0BH28_UNCKA</name>
<dbReference type="EMBL" id="PCSU01000004">
    <property type="protein sequence ID" value="PIP56934.1"/>
    <property type="molecule type" value="Genomic_DNA"/>
</dbReference>
<dbReference type="CDD" id="cd06782">
    <property type="entry name" value="cpPDZ_CPP-like"/>
    <property type="match status" value="1"/>
</dbReference>
<dbReference type="Proteomes" id="UP000228495">
    <property type="component" value="Unassembled WGS sequence"/>
</dbReference>
<evidence type="ECO:0000256" key="5">
    <source>
        <dbReference type="RuleBase" id="RU004404"/>
    </source>
</evidence>
<keyword evidence="6" id="KW-1133">Transmembrane helix</keyword>
<dbReference type="AlphaFoldDB" id="A0A2H0BH28"/>
<gene>
    <name evidence="8" type="ORF">COX05_00360</name>
</gene>
<evidence type="ECO:0000256" key="4">
    <source>
        <dbReference type="ARBA" id="ARBA00022825"/>
    </source>
</evidence>
<dbReference type="GO" id="GO:0006508">
    <property type="term" value="P:proteolysis"/>
    <property type="evidence" value="ECO:0007669"/>
    <property type="project" value="UniProtKB-KW"/>
</dbReference>
<dbReference type="GO" id="GO:0008236">
    <property type="term" value="F:serine-type peptidase activity"/>
    <property type="evidence" value="ECO:0007669"/>
    <property type="project" value="UniProtKB-KW"/>
</dbReference>
<dbReference type="InterPro" id="IPR029045">
    <property type="entry name" value="ClpP/crotonase-like_dom_sf"/>
</dbReference>
<dbReference type="SUPFAM" id="SSF52096">
    <property type="entry name" value="ClpP/crotonase"/>
    <property type="match status" value="1"/>
</dbReference>
<dbReference type="InterPro" id="IPR055210">
    <property type="entry name" value="CtpA/B_N"/>
</dbReference>
<proteinExistence type="inferred from homology"/>
<dbReference type="Gene3D" id="3.30.750.44">
    <property type="match status" value="1"/>
</dbReference>
<keyword evidence="4 5" id="KW-0720">Serine protease</keyword>
<dbReference type="SMART" id="SM00228">
    <property type="entry name" value="PDZ"/>
    <property type="match status" value="1"/>
</dbReference>
<feature type="transmembrane region" description="Helical" evidence="6">
    <location>
        <begin position="24"/>
        <end position="42"/>
    </location>
</feature>
<dbReference type="PROSITE" id="PS50106">
    <property type="entry name" value="PDZ"/>
    <property type="match status" value="1"/>
</dbReference>
<feature type="domain" description="PDZ" evidence="7">
    <location>
        <begin position="122"/>
        <end position="190"/>
    </location>
</feature>
<evidence type="ECO:0000313" key="9">
    <source>
        <dbReference type="Proteomes" id="UP000228495"/>
    </source>
</evidence>
<evidence type="ECO:0000313" key="8">
    <source>
        <dbReference type="EMBL" id="PIP56934.1"/>
    </source>
</evidence>